<dbReference type="GO" id="GO:0016491">
    <property type="term" value="F:oxidoreductase activity"/>
    <property type="evidence" value="ECO:0007669"/>
    <property type="project" value="UniProtKB-KW"/>
</dbReference>
<evidence type="ECO:0000256" key="1">
    <source>
        <dbReference type="ARBA" id="ARBA00023002"/>
    </source>
</evidence>
<dbReference type="PANTHER" id="PTHR43157:SF31">
    <property type="entry name" value="PHOSPHATIDYLINOSITOL-GLYCAN BIOSYNTHESIS CLASS F PROTEIN"/>
    <property type="match status" value="1"/>
</dbReference>
<organism evidence="3 4">
    <name type="scientific">Parnassius apollo</name>
    <name type="common">Apollo butterfly</name>
    <name type="synonym">Papilio apollo</name>
    <dbReference type="NCBI Taxonomy" id="110799"/>
    <lineage>
        <taxon>Eukaryota</taxon>
        <taxon>Metazoa</taxon>
        <taxon>Ecdysozoa</taxon>
        <taxon>Arthropoda</taxon>
        <taxon>Hexapoda</taxon>
        <taxon>Insecta</taxon>
        <taxon>Pterygota</taxon>
        <taxon>Neoptera</taxon>
        <taxon>Endopterygota</taxon>
        <taxon>Lepidoptera</taxon>
        <taxon>Glossata</taxon>
        <taxon>Ditrysia</taxon>
        <taxon>Papilionoidea</taxon>
        <taxon>Papilionidae</taxon>
        <taxon>Parnassiinae</taxon>
        <taxon>Parnassini</taxon>
        <taxon>Parnassius</taxon>
        <taxon>Parnassius</taxon>
    </lineage>
</organism>
<feature type="chain" id="PRO_5035747830" evidence="2">
    <location>
        <begin position="16"/>
        <end position="116"/>
    </location>
</feature>
<accession>A0A8S3XW53</accession>
<keyword evidence="2" id="KW-0732">Signal</keyword>
<keyword evidence="1" id="KW-0560">Oxidoreductase</keyword>
<dbReference type="Proteomes" id="UP000691718">
    <property type="component" value="Unassembled WGS sequence"/>
</dbReference>
<name>A0A8S3XW53_PARAO</name>
<keyword evidence="4" id="KW-1185">Reference proteome</keyword>
<dbReference type="PANTHER" id="PTHR43157">
    <property type="entry name" value="PHOSPHATIDYLINOSITOL-GLYCAN BIOSYNTHESIS CLASS F PROTEIN-RELATED"/>
    <property type="match status" value="1"/>
</dbReference>
<dbReference type="AlphaFoldDB" id="A0A8S3XW53"/>
<comment type="caution">
    <text evidence="3">The sequence shown here is derived from an EMBL/GenBank/DDBJ whole genome shotgun (WGS) entry which is preliminary data.</text>
</comment>
<dbReference type="OrthoDB" id="7473987at2759"/>
<dbReference type="EMBL" id="CAJQZP010001376">
    <property type="protein sequence ID" value="CAG5042655.1"/>
    <property type="molecule type" value="Genomic_DNA"/>
</dbReference>
<protein>
    <submittedName>
        <fullName evidence="3">(apollo) hypothetical protein</fullName>
    </submittedName>
</protein>
<evidence type="ECO:0000313" key="3">
    <source>
        <dbReference type="EMBL" id="CAG5042655.1"/>
    </source>
</evidence>
<feature type="signal peptide" evidence="2">
    <location>
        <begin position="1"/>
        <end position="15"/>
    </location>
</feature>
<gene>
    <name evidence="3" type="ORF">PAPOLLO_LOCUS22487</name>
</gene>
<reference evidence="3" key="1">
    <citation type="submission" date="2021-04" db="EMBL/GenBank/DDBJ databases">
        <authorList>
            <person name="Tunstrom K."/>
        </authorList>
    </citation>
    <scope>NUCLEOTIDE SEQUENCE</scope>
</reference>
<proteinExistence type="predicted"/>
<sequence length="116" mass="12559">MFTILSIVVVTVVLSVMVGLYQKNTNAMCKSKKRLDGKTAIITGDTTGMGLRIAIDFADRGANVINACPYPNEGASAIKAINDKTGSEKVIYKYLALSCLLRVCAEVCSGHHEYRK</sequence>
<evidence type="ECO:0000256" key="2">
    <source>
        <dbReference type="SAM" id="SignalP"/>
    </source>
</evidence>
<evidence type="ECO:0000313" key="4">
    <source>
        <dbReference type="Proteomes" id="UP000691718"/>
    </source>
</evidence>